<dbReference type="SMART" id="SM00220">
    <property type="entry name" value="S_TKc"/>
    <property type="match status" value="1"/>
</dbReference>
<gene>
    <name evidence="6" type="ORF">UABAM_06346</name>
</gene>
<dbReference type="PROSITE" id="PS50011">
    <property type="entry name" value="PROTEIN_KINASE_DOM"/>
    <property type="match status" value="1"/>
</dbReference>
<keyword evidence="7" id="KW-1185">Reference proteome</keyword>
<organism evidence="6 7">
    <name type="scientific">Uabimicrobium amorphum</name>
    <dbReference type="NCBI Taxonomy" id="2596890"/>
    <lineage>
        <taxon>Bacteria</taxon>
        <taxon>Pseudomonadati</taxon>
        <taxon>Planctomycetota</taxon>
        <taxon>Candidatus Uabimicrobiia</taxon>
        <taxon>Candidatus Uabimicrobiales</taxon>
        <taxon>Candidatus Uabimicrobiaceae</taxon>
        <taxon>Candidatus Uabimicrobium</taxon>
    </lineage>
</organism>
<dbReference type="KEGG" id="uam:UABAM_06346"/>
<dbReference type="Gene3D" id="1.10.510.10">
    <property type="entry name" value="Transferase(Phosphotransferase) domain 1"/>
    <property type="match status" value="1"/>
</dbReference>
<dbReference type="GO" id="GO:0004674">
    <property type="term" value="F:protein serine/threonine kinase activity"/>
    <property type="evidence" value="ECO:0007669"/>
    <property type="project" value="UniProtKB-KW"/>
</dbReference>
<evidence type="ECO:0000256" key="1">
    <source>
        <dbReference type="ARBA" id="ARBA00022679"/>
    </source>
</evidence>
<reference evidence="6 7" key="1">
    <citation type="submission" date="2019-08" db="EMBL/GenBank/DDBJ databases">
        <title>Complete genome sequence of Candidatus Uab amorphum.</title>
        <authorList>
            <person name="Shiratori T."/>
            <person name="Suzuki S."/>
            <person name="Kakizawa Y."/>
            <person name="Ishida K."/>
        </authorList>
    </citation>
    <scope>NUCLEOTIDE SEQUENCE [LARGE SCALE GENOMIC DNA]</scope>
    <source>
        <strain evidence="6 7">SRT547</strain>
    </source>
</reference>
<dbReference type="PANTHER" id="PTHR43289">
    <property type="entry name" value="MITOGEN-ACTIVATED PROTEIN KINASE KINASE KINASE 20-RELATED"/>
    <property type="match status" value="1"/>
</dbReference>
<dbReference type="OrthoDB" id="6111975at2"/>
<evidence type="ECO:0000313" key="6">
    <source>
        <dbReference type="EMBL" id="BBM87931.1"/>
    </source>
</evidence>
<dbReference type="SUPFAM" id="SSF56112">
    <property type="entry name" value="Protein kinase-like (PK-like)"/>
    <property type="match status" value="1"/>
</dbReference>
<dbReference type="Gene3D" id="3.30.200.20">
    <property type="entry name" value="Phosphorylase Kinase, domain 1"/>
    <property type="match status" value="1"/>
</dbReference>
<evidence type="ECO:0000256" key="2">
    <source>
        <dbReference type="ARBA" id="ARBA00022741"/>
    </source>
</evidence>
<keyword evidence="1" id="KW-0808">Transferase</keyword>
<keyword evidence="6" id="KW-0723">Serine/threonine-protein kinase</keyword>
<dbReference type="Proteomes" id="UP000326354">
    <property type="component" value="Chromosome"/>
</dbReference>
<accession>A0A5S9F722</accession>
<dbReference type="InterPro" id="IPR008271">
    <property type="entry name" value="Ser/Thr_kinase_AS"/>
</dbReference>
<proteinExistence type="predicted"/>
<dbReference type="InterPro" id="IPR000719">
    <property type="entry name" value="Prot_kinase_dom"/>
</dbReference>
<evidence type="ECO:0000259" key="5">
    <source>
        <dbReference type="PROSITE" id="PS50011"/>
    </source>
</evidence>
<dbReference type="RefSeq" id="WP_151971940.1">
    <property type="nucleotide sequence ID" value="NZ_AP019860.1"/>
</dbReference>
<dbReference type="PROSITE" id="PS00108">
    <property type="entry name" value="PROTEIN_KINASE_ST"/>
    <property type="match status" value="1"/>
</dbReference>
<feature type="domain" description="Protein kinase" evidence="5">
    <location>
        <begin position="155"/>
        <end position="414"/>
    </location>
</feature>
<name>A0A5S9F722_UABAM</name>
<sequence>MMHTNIGRLAVEKKWLTEEQLQQSVEIMDKTEGQESIEQVLFNHKLLSKDQIINLQKRRKVNIKKIENQAMVDYIVKMKVVPREKLKNCLNIQQRALEQKTFIPIDQLVVSHGLVQQARINEIKEAREIRRYIQQAVSSDDPSRKGLINRVLGGYQLISEIASGGMGIVYRAVQLELERTIALKILFDQFARKKKHLNQFYREARLSAALNHPNLVHIFEVGNDQGFYYYSMELVEGVNLGDRLLEEQKLSQEDALDIITQAGQGLEHIHSFDIVHRDIKPSNFIIRHDGIVKIMDLGLARQLSKLQKKASTMGTPYYMSPELIHNPQEANQRADIYALGVSFYRLLTGEYPITGNDAKEILKNINEQIPIPVTQVVPEVSPEIEKIIDKMIAKDPNERYQNMTAVLNDLDRVLII</sequence>
<evidence type="ECO:0000256" key="3">
    <source>
        <dbReference type="ARBA" id="ARBA00022777"/>
    </source>
</evidence>
<dbReference type="CDD" id="cd14014">
    <property type="entry name" value="STKc_PknB_like"/>
    <property type="match status" value="1"/>
</dbReference>
<keyword evidence="3 6" id="KW-0418">Kinase</keyword>
<dbReference type="InterPro" id="IPR011009">
    <property type="entry name" value="Kinase-like_dom_sf"/>
</dbReference>
<keyword evidence="2" id="KW-0547">Nucleotide-binding</keyword>
<dbReference type="GO" id="GO:0005524">
    <property type="term" value="F:ATP binding"/>
    <property type="evidence" value="ECO:0007669"/>
    <property type="project" value="UniProtKB-KW"/>
</dbReference>
<dbReference type="EMBL" id="AP019860">
    <property type="protein sequence ID" value="BBM87931.1"/>
    <property type="molecule type" value="Genomic_DNA"/>
</dbReference>
<dbReference type="AlphaFoldDB" id="A0A5S9F722"/>
<evidence type="ECO:0000313" key="7">
    <source>
        <dbReference type="Proteomes" id="UP000326354"/>
    </source>
</evidence>
<dbReference type="PANTHER" id="PTHR43289:SF34">
    <property type="entry name" value="SERINE_THREONINE-PROTEIN KINASE YBDM-RELATED"/>
    <property type="match status" value="1"/>
</dbReference>
<keyword evidence="4" id="KW-0067">ATP-binding</keyword>
<protein>
    <submittedName>
        <fullName evidence="6">Serine/threonine protein kinase</fullName>
    </submittedName>
</protein>
<dbReference type="Pfam" id="PF00069">
    <property type="entry name" value="Pkinase"/>
    <property type="match status" value="1"/>
</dbReference>
<evidence type="ECO:0000256" key="4">
    <source>
        <dbReference type="ARBA" id="ARBA00022840"/>
    </source>
</evidence>